<evidence type="ECO:0000313" key="1">
    <source>
        <dbReference type="EMBL" id="KLN61982.1"/>
    </source>
</evidence>
<gene>
    <name evidence="1" type="ORF">WH96_00040</name>
</gene>
<dbReference type="AlphaFoldDB" id="A0A0H2MMM1"/>
<accession>A0A0H2MMM1</accession>
<reference evidence="1 2" key="1">
    <citation type="submission" date="2015-03" db="EMBL/GenBank/DDBJ databases">
        <title>Genome Sequence of Kiloniella spongiae MEBiC09566, isolated from a marine sponge.</title>
        <authorList>
            <person name="Shao Z."/>
            <person name="Wang L."/>
            <person name="Li X."/>
        </authorList>
    </citation>
    <scope>NUCLEOTIDE SEQUENCE [LARGE SCALE GENOMIC DNA]</scope>
    <source>
        <strain evidence="1 2">MEBiC09566</strain>
    </source>
</reference>
<name>A0A0H2MMM1_9PROT</name>
<keyword evidence="2" id="KW-1185">Reference proteome</keyword>
<protein>
    <submittedName>
        <fullName evidence="1">Uncharacterized protein</fullName>
    </submittedName>
</protein>
<comment type="caution">
    <text evidence="1">The sequence shown here is derived from an EMBL/GenBank/DDBJ whole genome shotgun (WGS) entry which is preliminary data.</text>
</comment>
<evidence type="ECO:0000313" key="2">
    <source>
        <dbReference type="Proteomes" id="UP000035444"/>
    </source>
</evidence>
<dbReference type="Proteomes" id="UP000035444">
    <property type="component" value="Unassembled WGS sequence"/>
</dbReference>
<dbReference type="STRING" id="1489064.WH96_00040"/>
<proteinExistence type="predicted"/>
<sequence length="63" mass="7159">MDPYFGNAGIMFENDNLFAQGKTESHKKQKPYINSAKTIVGKIEDLVIVPNHQVCLFFNKSKN</sequence>
<organism evidence="1 2">
    <name type="scientific">Kiloniella spongiae</name>
    <dbReference type="NCBI Taxonomy" id="1489064"/>
    <lineage>
        <taxon>Bacteria</taxon>
        <taxon>Pseudomonadati</taxon>
        <taxon>Pseudomonadota</taxon>
        <taxon>Alphaproteobacteria</taxon>
        <taxon>Rhodospirillales</taxon>
        <taxon>Kiloniellaceae</taxon>
        <taxon>Kiloniella</taxon>
    </lineage>
</organism>
<dbReference type="EMBL" id="LAQL01000002">
    <property type="protein sequence ID" value="KLN61982.1"/>
    <property type="molecule type" value="Genomic_DNA"/>
</dbReference>